<feature type="transmembrane region" description="Helical" evidence="9">
    <location>
        <begin position="624"/>
        <end position="645"/>
    </location>
</feature>
<dbReference type="Proteomes" id="UP001174691">
    <property type="component" value="Unassembled WGS sequence"/>
</dbReference>
<evidence type="ECO:0000256" key="4">
    <source>
        <dbReference type="ARBA" id="ARBA00022692"/>
    </source>
</evidence>
<sequence>MASRNPSTWDEYEGRGSPGRNDSSSSLGRGSVRFDETESLLGRSVDQQNDGQDGDWPPLRRRRSSVTNRLAALTEIGGVNSIRSFTKSWQRAAGFQEVIPNRPSFAFAPDQQPIGGAPGPGTFQYGRSDVESGNRGASLLRQHFENGPPDQISPGSHATEEDSLAEGTSRPPERRHGSNASDFRDREAKALDSEMAQAFRVGSRSDSIFAIPPHLATPPIVGSYGTIRSDISQPSMEHAGALWRQQQEAVGNVPDAEVEPILVKEVEQDGKIILTVEGQSTLPQTVFNSINVLIGVGLLSLPMGFKYAGWLCGMVTLALCAAVTAYTARLLARCMDLDPSIITFSDLAFISFGRNARIATSVLFTLELLAACVALIVLFADSLDLLFPGFLTVTEWKVLCSLIMIPLQFLPLRLLSFTSIIGILSCFSIVLILILDGFIKPTAPGSLIEPAKTYLFPANWLTLPLSFGLLMSPWGGHSVFPNIYRDMRHPYRYPQALKITFSFTYLMDMVTAAAGILMFGENVRDEITSNILMTTDYPRALTFLMCLFIAIIPLTKIPLNARPIISTAEVLLGLHQQSVADTPGLVGRSSYFRGMMKIGIRILTIFFFLIIAILFPAFDSIMAFMGSALCFTICVTLPLAFYLKLFKNEITAKEKTFATTVMGISLLMSIVGTVWAFLPKSLIGAEPTAT</sequence>
<comment type="caution">
    <text evidence="11">The sequence shown here is derived from an EMBL/GenBank/DDBJ whole genome shotgun (WGS) entry which is preliminary data.</text>
</comment>
<evidence type="ECO:0000256" key="8">
    <source>
        <dbReference type="SAM" id="MobiDB-lite"/>
    </source>
</evidence>
<keyword evidence="3" id="KW-0813">Transport</keyword>
<dbReference type="AlphaFoldDB" id="A0AA38S3X0"/>
<keyword evidence="5" id="KW-0029">Amino-acid transport</keyword>
<feature type="compositionally biased region" description="Basic and acidic residues" evidence="8">
    <location>
        <begin position="171"/>
        <end position="183"/>
    </location>
</feature>
<feature type="region of interest" description="Disordered" evidence="8">
    <location>
        <begin position="103"/>
        <end position="183"/>
    </location>
</feature>
<name>A0AA38S3X0_9PEZI</name>
<gene>
    <name evidence="11" type="ORF">NKR19_g4429</name>
</gene>
<protein>
    <submittedName>
        <fullName evidence="11">Vacuolar amino acid transporter 1</fullName>
    </submittedName>
</protein>
<dbReference type="GO" id="GO:0015179">
    <property type="term" value="F:L-amino acid transmembrane transporter activity"/>
    <property type="evidence" value="ECO:0007669"/>
    <property type="project" value="TreeGrafter"/>
</dbReference>
<feature type="transmembrane region" description="Helical" evidence="9">
    <location>
        <begin position="598"/>
        <end position="618"/>
    </location>
</feature>
<evidence type="ECO:0000256" key="1">
    <source>
        <dbReference type="ARBA" id="ARBA00004141"/>
    </source>
</evidence>
<evidence type="ECO:0000313" key="12">
    <source>
        <dbReference type="Proteomes" id="UP001174691"/>
    </source>
</evidence>
<keyword evidence="12" id="KW-1185">Reference proteome</keyword>
<comment type="subcellular location">
    <subcellularLocation>
        <location evidence="1">Membrane</location>
        <topology evidence="1">Multi-pass membrane protein</topology>
    </subcellularLocation>
</comment>
<proteinExistence type="inferred from homology"/>
<dbReference type="PANTHER" id="PTHR22950:SF692">
    <property type="entry name" value="TRANSMEMBRANE AMINO ACID TRANSPORTER FAMILY PROTEIN"/>
    <property type="match status" value="1"/>
</dbReference>
<feature type="transmembrane region" description="Helical" evidence="9">
    <location>
        <begin position="307"/>
        <end position="328"/>
    </location>
</feature>
<dbReference type="PANTHER" id="PTHR22950">
    <property type="entry name" value="AMINO ACID TRANSPORTER"/>
    <property type="match status" value="1"/>
</dbReference>
<keyword evidence="4 9" id="KW-0812">Transmembrane</keyword>
<comment type="similarity">
    <text evidence="2">Belongs to the amino acid/polyamine transporter 2 family.</text>
</comment>
<evidence type="ECO:0000259" key="10">
    <source>
        <dbReference type="Pfam" id="PF01490"/>
    </source>
</evidence>
<evidence type="ECO:0000256" key="6">
    <source>
        <dbReference type="ARBA" id="ARBA00022989"/>
    </source>
</evidence>
<evidence type="ECO:0000313" key="11">
    <source>
        <dbReference type="EMBL" id="KAJ9155790.1"/>
    </source>
</evidence>
<dbReference type="Pfam" id="PF01490">
    <property type="entry name" value="Aa_trans"/>
    <property type="match status" value="1"/>
</dbReference>
<evidence type="ECO:0000256" key="3">
    <source>
        <dbReference type="ARBA" id="ARBA00022448"/>
    </source>
</evidence>
<feature type="transmembrane region" description="Helical" evidence="9">
    <location>
        <begin position="657"/>
        <end position="678"/>
    </location>
</feature>
<evidence type="ECO:0000256" key="5">
    <source>
        <dbReference type="ARBA" id="ARBA00022970"/>
    </source>
</evidence>
<feature type="transmembrane region" description="Helical" evidence="9">
    <location>
        <begin position="454"/>
        <end position="475"/>
    </location>
</feature>
<evidence type="ECO:0000256" key="7">
    <source>
        <dbReference type="ARBA" id="ARBA00023136"/>
    </source>
</evidence>
<keyword evidence="6 9" id="KW-1133">Transmembrane helix</keyword>
<evidence type="ECO:0000256" key="2">
    <source>
        <dbReference type="ARBA" id="ARBA00008066"/>
    </source>
</evidence>
<feature type="domain" description="Amino acid transporter transmembrane" evidence="10">
    <location>
        <begin position="279"/>
        <end position="674"/>
    </location>
</feature>
<feature type="transmembrane region" description="Helical" evidence="9">
    <location>
        <begin position="496"/>
        <end position="520"/>
    </location>
</feature>
<feature type="transmembrane region" description="Helical" evidence="9">
    <location>
        <begin position="385"/>
        <end position="407"/>
    </location>
</feature>
<dbReference type="GO" id="GO:0005774">
    <property type="term" value="C:vacuolar membrane"/>
    <property type="evidence" value="ECO:0007669"/>
    <property type="project" value="TreeGrafter"/>
</dbReference>
<accession>A0AA38S3X0</accession>
<feature type="region of interest" description="Disordered" evidence="8">
    <location>
        <begin position="1"/>
        <end position="65"/>
    </location>
</feature>
<keyword evidence="7 9" id="KW-0472">Membrane</keyword>
<evidence type="ECO:0000256" key="9">
    <source>
        <dbReference type="SAM" id="Phobius"/>
    </source>
</evidence>
<organism evidence="11 12">
    <name type="scientific">Coniochaeta hoffmannii</name>
    <dbReference type="NCBI Taxonomy" id="91930"/>
    <lineage>
        <taxon>Eukaryota</taxon>
        <taxon>Fungi</taxon>
        <taxon>Dikarya</taxon>
        <taxon>Ascomycota</taxon>
        <taxon>Pezizomycotina</taxon>
        <taxon>Sordariomycetes</taxon>
        <taxon>Sordariomycetidae</taxon>
        <taxon>Coniochaetales</taxon>
        <taxon>Coniochaetaceae</taxon>
        <taxon>Coniochaeta</taxon>
    </lineage>
</organism>
<feature type="transmembrane region" description="Helical" evidence="9">
    <location>
        <begin position="358"/>
        <end position="379"/>
    </location>
</feature>
<feature type="transmembrane region" description="Helical" evidence="9">
    <location>
        <begin position="414"/>
        <end position="434"/>
    </location>
</feature>
<dbReference type="EMBL" id="JANBVN010000055">
    <property type="protein sequence ID" value="KAJ9155790.1"/>
    <property type="molecule type" value="Genomic_DNA"/>
</dbReference>
<dbReference type="InterPro" id="IPR013057">
    <property type="entry name" value="AA_transpt_TM"/>
</dbReference>
<reference evidence="11" key="1">
    <citation type="submission" date="2022-07" db="EMBL/GenBank/DDBJ databases">
        <title>Fungi with potential for degradation of polypropylene.</title>
        <authorList>
            <person name="Gostincar C."/>
        </authorList>
    </citation>
    <scope>NUCLEOTIDE SEQUENCE</scope>
    <source>
        <strain evidence="11">EXF-13287</strain>
    </source>
</reference>
<feature type="transmembrane region" description="Helical" evidence="9">
    <location>
        <begin position="540"/>
        <end position="559"/>
    </location>
</feature>